<organism evidence="2 3">
    <name type="scientific">Chlamydomonas reinhardtii</name>
    <name type="common">Chlamydomonas smithii</name>
    <dbReference type="NCBI Taxonomy" id="3055"/>
    <lineage>
        <taxon>Eukaryota</taxon>
        <taxon>Viridiplantae</taxon>
        <taxon>Chlorophyta</taxon>
        <taxon>core chlorophytes</taxon>
        <taxon>Chlorophyceae</taxon>
        <taxon>CS clade</taxon>
        <taxon>Chlamydomonadales</taxon>
        <taxon>Chlamydomonadaceae</taxon>
        <taxon>Chlamydomonas</taxon>
    </lineage>
</organism>
<dbReference type="KEGG" id="cre:CHLRE_04g217968v5"/>
<sequence length="196" mass="22083">MRCEEERAAAERRKQLEAEERRQAAAAAWDAKREKEAADDRWEAAVLAALPPVHVAEQLRMAARARREAEQSAESADEVGAWKMFDLNQQYECSAQGQVRRVGEKEPMQGTEVKGEIMLTLSSDNKKKISVRRANIIAWCWAKDGKKLALGPGGAVKCADGKMSKYKVYHQKDTKNDCARNLLILTKQEARRRGLD</sequence>
<dbReference type="Proteomes" id="UP000006906">
    <property type="component" value="Chromosome 4"/>
</dbReference>
<dbReference type="AlphaFoldDB" id="A0A2K3DTK3"/>
<feature type="compositionally biased region" description="Basic and acidic residues" evidence="1">
    <location>
        <begin position="1"/>
        <end position="23"/>
    </location>
</feature>
<accession>A0A2K3DTK3</accession>
<evidence type="ECO:0000313" key="3">
    <source>
        <dbReference type="Proteomes" id="UP000006906"/>
    </source>
</evidence>
<name>A0A2K3DTK3_CHLRE</name>
<dbReference type="RefSeq" id="XP_042925058.1">
    <property type="nucleotide sequence ID" value="XM_043061803.1"/>
</dbReference>
<evidence type="ECO:0000256" key="1">
    <source>
        <dbReference type="SAM" id="MobiDB-lite"/>
    </source>
</evidence>
<dbReference type="GeneID" id="66053192"/>
<dbReference type="InParanoid" id="A0A2K3DTK3"/>
<proteinExistence type="predicted"/>
<gene>
    <name evidence="2" type="ORF">CHLRE_04g217968v5</name>
</gene>
<feature type="region of interest" description="Disordered" evidence="1">
    <location>
        <begin position="1"/>
        <end position="35"/>
    </location>
</feature>
<keyword evidence="3" id="KW-1185">Reference proteome</keyword>
<dbReference type="EMBL" id="CM008965">
    <property type="protein sequence ID" value="PNW83870.1"/>
    <property type="molecule type" value="Genomic_DNA"/>
</dbReference>
<dbReference type="Gramene" id="PNW83870">
    <property type="protein sequence ID" value="PNW83870"/>
    <property type="gene ID" value="CHLRE_04g217968v5"/>
</dbReference>
<reference evidence="2 3" key="1">
    <citation type="journal article" date="2007" name="Science">
        <title>The Chlamydomonas genome reveals the evolution of key animal and plant functions.</title>
        <authorList>
            <person name="Merchant S.S."/>
            <person name="Prochnik S.E."/>
            <person name="Vallon O."/>
            <person name="Harris E.H."/>
            <person name="Karpowicz S.J."/>
            <person name="Witman G.B."/>
            <person name="Terry A."/>
            <person name="Salamov A."/>
            <person name="Fritz-Laylin L.K."/>
            <person name="Marechal-Drouard L."/>
            <person name="Marshall W.F."/>
            <person name="Qu L.H."/>
            <person name="Nelson D.R."/>
            <person name="Sanderfoot A.A."/>
            <person name="Spalding M.H."/>
            <person name="Kapitonov V.V."/>
            <person name="Ren Q."/>
            <person name="Ferris P."/>
            <person name="Lindquist E."/>
            <person name="Shapiro H."/>
            <person name="Lucas S.M."/>
            <person name="Grimwood J."/>
            <person name="Schmutz J."/>
            <person name="Cardol P."/>
            <person name="Cerutti H."/>
            <person name="Chanfreau G."/>
            <person name="Chen C.L."/>
            <person name="Cognat V."/>
            <person name="Croft M.T."/>
            <person name="Dent R."/>
            <person name="Dutcher S."/>
            <person name="Fernandez E."/>
            <person name="Fukuzawa H."/>
            <person name="Gonzalez-Ballester D."/>
            <person name="Gonzalez-Halphen D."/>
            <person name="Hallmann A."/>
            <person name="Hanikenne M."/>
            <person name="Hippler M."/>
            <person name="Inwood W."/>
            <person name="Jabbari K."/>
            <person name="Kalanon M."/>
            <person name="Kuras R."/>
            <person name="Lefebvre P.A."/>
            <person name="Lemaire S.D."/>
            <person name="Lobanov A.V."/>
            <person name="Lohr M."/>
            <person name="Manuell A."/>
            <person name="Meier I."/>
            <person name="Mets L."/>
            <person name="Mittag M."/>
            <person name="Mittelmeier T."/>
            <person name="Moroney J.V."/>
            <person name="Moseley J."/>
            <person name="Napoli C."/>
            <person name="Nedelcu A.M."/>
            <person name="Niyogi K."/>
            <person name="Novoselov S.V."/>
            <person name="Paulsen I.T."/>
            <person name="Pazour G."/>
            <person name="Purton S."/>
            <person name="Ral J.P."/>
            <person name="Riano-Pachon D.M."/>
            <person name="Riekhof W."/>
            <person name="Rymarquis L."/>
            <person name="Schroda M."/>
            <person name="Stern D."/>
            <person name="Umen J."/>
            <person name="Willows R."/>
            <person name="Wilson N."/>
            <person name="Zimmer S.L."/>
            <person name="Allmer J."/>
            <person name="Balk J."/>
            <person name="Bisova K."/>
            <person name="Chen C.J."/>
            <person name="Elias M."/>
            <person name="Gendler K."/>
            <person name="Hauser C."/>
            <person name="Lamb M.R."/>
            <person name="Ledford H."/>
            <person name="Long J.C."/>
            <person name="Minagawa J."/>
            <person name="Page M.D."/>
            <person name="Pan J."/>
            <person name="Pootakham W."/>
            <person name="Roje S."/>
            <person name="Rose A."/>
            <person name="Stahlberg E."/>
            <person name="Terauchi A.M."/>
            <person name="Yang P."/>
            <person name="Ball S."/>
            <person name="Bowler C."/>
            <person name="Dieckmann C.L."/>
            <person name="Gladyshev V.N."/>
            <person name="Green P."/>
            <person name="Jorgensen R."/>
            <person name="Mayfield S."/>
            <person name="Mueller-Roeber B."/>
            <person name="Rajamani S."/>
            <person name="Sayre R.T."/>
            <person name="Brokstein P."/>
            <person name="Dubchak I."/>
            <person name="Goodstein D."/>
            <person name="Hornick L."/>
            <person name="Huang Y.W."/>
            <person name="Jhaveri J."/>
            <person name="Luo Y."/>
            <person name="Martinez D."/>
            <person name="Ngau W.C."/>
            <person name="Otillar B."/>
            <person name="Poliakov A."/>
            <person name="Porter A."/>
            <person name="Szajkowski L."/>
            <person name="Werner G."/>
            <person name="Zhou K."/>
            <person name="Grigoriev I.V."/>
            <person name="Rokhsar D.S."/>
            <person name="Grossman A.R."/>
        </authorList>
    </citation>
    <scope>NUCLEOTIDE SEQUENCE [LARGE SCALE GENOMIC DNA]</scope>
    <source>
        <strain evidence="3">CC-503</strain>
    </source>
</reference>
<dbReference type="Gene3D" id="3.90.75.20">
    <property type="match status" value="1"/>
</dbReference>
<protein>
    <submittedName>
        <fullName evidence="2">Uncharacterized protein</fullName>
    </submittedName>
</protein>
<evidence type="ECO:0000313" key="2">
    <source>
        <dbReference type="EMBL" id="PNW83870.1"/>
    </source>
</evidence>